<feature type="region of interest" description="Disordered" evidence="7">
    <location>
        <begin position="366"/>
        <end position="418"/>
    </location>
</feature>
<dbReference type="Pfam" id="PF11699">
    <property type="entry name" value="CENP-C_C"/>
    <property type="match status" value="1"/>
</dbReference>
<name>A0A4Y9ZJS5_9AGAM</name>
<comment type="function">
    <text evidence="5">Component of the kinetochore, a multiprotein complex that assembles on centromeric DNA and attaches chromosomes to spindle microtubules, mediating chromosome segregation and sister chromatid segregation during meiosis and mitosis. Component of the inner kinetochore constitutive centromere-associated network (CCAN), which serves as a structural platform for outer kinetochore assembly.</text>
</comment>
<evidence type="ECO:0000313" key="9">
    <source>
        <dbReference type="EMBL" id="TFY74440.1"/>
    </source>
</evidence>
<comment type="subcellular location">
    <subcellularLocation>
        <location evidence="1">Nucleus</location>
    </subcellularLocation>
</comment>
<evidence type="ECO:0000256" key="6">
    <source>
        <dbReference type="ARBA" id="ARBA00075033"/>
    </source>
</evidence>
<keyword evidence="3" id="KW-0238">DNA-binding</keyword>
<feature type="compositionally biased region" description="Basic residues" evidence="7">
    <location>
        <begin position="408"/>
        <end position="418"/>
    </location>
</feature>
<dbReference type="Proteomes" id="UP000298061">
    <property type="component" value="Unassembled WGS sequence"/>
</dbReference>
<dbReference type="Gene3D" id="2.60.120.10">
    <property type="entry name" value="Jelly Rolls"/>
    <property type="match status" value="1"/>
</dbReference>
<dbReference type="EMBL" id="SFCI01002083">
    <property type="protein sequence ID" value="TFY74440.1"/>
    <property type="molecule type" value="Genomic_DNA"/>
</dbReference>
<accession>A0A4Y9ZJS5</accession>
<dbReference type="GO" id="GO:0051315">
    <property type="term" value="P:attachment of mitotic spindle microtubules to kinetochore"/>
    <property type="evidence" value="ECO:0007669"/>
    <property type="project" value="TreeGrafter"/>
</dbReference>
<keyword evidence="4" id="KW-0539">Nucleus</keyword>
<dbReference type="GO" id="GO:0000776">
    <property type="term" value="C:kinetochore"/>
    <property type="evidence" value="ECO:0007669"/>
    <property type="project" value="InterPro"/>
</dbReference>
<dbReference type="OrthoDB" id="1939643at2759"/>
<evidence type="ECO:0000256" key="1">
    <source>
        <dbReference type="ARBA" id="ARBA00004123"/>
    </source>
</evidence>
<dbReference type="STRING" id="135208.A0A4Y9ZJS5"/>
<dbReference type="GO" id="GO:0051455">
    <property type="term" value="P:spindle attachment to meiosis I kinetochore"/>
    <property type="evidence" value="ECO:0007669"/>
    <property type="project" value="TreeGrafter"/>
</dbReference>
<evidence type="ECO:0000256" key="7">
    <source>
        <dbReference type="SAM" id="MobiDB-lite"/>
    </source>
</evidence>
<evidence type="ECO:0000256" key="4">
    <source>
        <dbReference type="ARBA" id="ARBA00023242"/>
    </source>
</evidence>
<dbReference type="GO" id="GO:0019237">
    <property type="term" value="F:centromeric DNA binding"/>
    <property type="evidence" value="ECO:0007669"/>
    <property type="project" value="InterPro"/>
</dbReference>
<proteinExistence type="inferred from homology"/>
<evidence type="ECO:0000313" key="10">
    <source>
        <dbReference type="Proteomes" id="UP000298061"/>
    </source>
</evidence>
<keyword evidence="10" id="KW-1185">Reference proteome</keyword>
<dbReference type="GO" id="GO:0005634">
    <property type="term" value="C:nucleus"/>
    <property type="evidence" value="ECO:0007669"/>
    <property type="project" value="UniProtKB-SubCell"/>
</dbReference>
<comment type="caution">
    <text evidence="9">The sequence shown here is derived from an EMBL/GenBank/DDBJ whole genome shotgun (WGS) entry which is preliminary data.</text>
</comment>
<feature type="region of interest" description="Disordered" evidence="7">
    <location>
        <begin position="1"/>
        <end position="164"/>
    </location>
</feature>
<feature type="compositionally biased region" description="Basic and acidic residues" evidence="7">
    <location>
        <begin position="72"/>
        <end position="83"/>
    </location>
</feature>
<dbReference type="GO" id="GO:0051382">
    <property type="term" value="P:kinetochore assembly"/>
    <property type="evidence" value="ECO:0007669"/>
    <property type="project" value="InterPro"/>
</dbReference>
<evidence type="ECO:0000259" key="8">
    <source>
        <dbReference type="Pfam" id="PF11699"/>
    </source>
</evidence>
<feature type="compositionally biased region" description="Basic and acidic residues" evidence="7">
    <location>
        <begin position="367"/>
        <end position="379"/>
    </location>
</feature>
<comment type="similarity">
    <text evidence="2">Belongs to the CENP-C/MIF2 family.</text>
</comment>
<evidence type="ECO:0000256" key="2">
    <source>
        <dbReference type="ARBA" id="ARBA00010291"/>
    </source>
</evidence>
<feature type="compositionally biased region" description="Low complexity" evidence="7">
    <location>
        <begin position="39"/>
        <end position="53"/>
    </location>
</feature>
<evidence type="ECO:0000256" key="5">
    <source>
        <dbReference type="ARBA" id="ARBA00057947"/>
    </source>
</evidence>
<dbReference type="PANTHER" id="PTHR16684:SF11">
    <property type="entry name" value="CENTROMERE PROTEIN C"/>
    <property type="match status" value="1"/>
</dbReference>
<dbReference type="InterPro" id="IPR011051">
    <property type="entry name" value="RmlC_Cupin_sf"/>
</dbReference>
<dbReference type="InterPro" id="IPR028386">
    <property type="entry name" value="CENP-C/Mif2/cnp3"/>
</dbReference>
<feature type="domain" description="Mif2/CENP-C cupin" evidence="8">
    <location>
        <begin position="278"/>
        <end position="363"/>
    </location>
</feature>
<feature type="non-terminal residue" evidence="9">
    <location>
        <position position="1"/>
    </location>
</feature>
<dbReference type="InterPro" id="IPR014710">
    <property type="entry name" value="RmlC-like_jellyroll"/>
</dbReference>
<dbReference type="SUPFAM" id="SSF51182">
    <property type="entry name" value="RmlC-like cupins"/>
    <property type="match status" value="1"/>
</dbReference>
<feature type="compositionally biased region" description="Basic residues" evidence="7">
    <location>
        <begin position="208"/>
        <end position="219"/>
    </location>
</feature>
<evidence type="ECO:0000256" key="3">
    <source>
        <dbReference type="ARBA" id="ARBA00023125"/>
    </source>
</evidence>
<sequence>LGLDYEEEDVPVDEGGDYDEPQYDDQEQYAEEEQEALPSRSYRTTPRRTSFTEMAEESEQEEDARSAANRSRTKDKGKGRLIQDEQDAEDVEEEIAQGLDDIDMDEDGYPEDEPQPEPEPEPEPSKKKRKSADGQPKPRAKKKPAPMLSTSMEDEDADGLRRGKRIRYAPLEWWRQEKVVYGRRESGVSFVPTIKAIVRIPKEAPKPLGKHGKQKKPQSKTKTADEQPLEAYNPEEGWDNDTSPMGVVNDWLTGDEVERRLAFPGRLVSPRAGANNDFYFQKIFGDGEYIAAGQLMIPPKGHKPTKMTKDNTYVFYVIEGAVNFKVHNSSYVLCTGGMILVPRGNTYYIENICDRDAKLFFSQARRVSGDDEKPQERLQRSTSASASVPRRLSVESAGPGASAGPGPGKKRGASKAKA</sequence>
<feature type="region of interest" description="Disordered" evidence="7">
    <location>
        <begin position="202"/>
        <end position="240"/>
    </location>
</feature>
<reference evidence="9 10" key="1">
    <citation type="submission" date="2019-02" db="EMBL/GenBank/DDBJ databases">
        <title>Genome sequencing of the rare red list fungi Hericium alpestre (H. flagellum).</title>
        <authorList>
            <person name="Buettner E."/>
            <person name="Kellner H."/>
        </authorList>
    </citation>
    <scope>NUCLEOTIDE SEQUENCE [LARGE SCALE GENOMIC DNA]</scope>
    <source>
        <strain evidence="9 10">DSM 108284</strain>
    </source>
</reference>
<dbReference type="PANTHER" id="PTHR16684">
    <property type="entry name" value="CENTROMERE PROTEIN C"/>
    <property type="match status" value="1"/>
</dbReference>
<dbReference type="CDD" id="cd06993">
    <property type="entry name" value="cupin_CENP-C_C"/>
    <property type="match status" value="1"/>
</dbReference>
<dbReference type="InterPro" id="IPR025974">
    <property type="entry name" value="Mif2/CENP-C_cupin"/>
</dbReference>
<gene>
    <name evidence="9" type="ORF">EWM64_g9572</name>
</gene>
<dbReference type="AlphaFoldDB" id="A0A4Y9ZJS5"/>
<protein>
    <recommendedName>
        <fullName evidence="6">CENP-C homolog</fullName>
    </recommendedName>
</protein>
<dbReference type="FunFam" id="2.60.120.10:FF:000033">
    <property type="entry name" value="Centromere protein C 1"/>
    <property type="match status" value="1"/>
</dbReference>
<feature type="compositionally biased region" description="Acidic residues" evidence="7">
    <location>
        <begin position="1"/>
        <end position="35"/>
    </location>
</feature>
<feature type="compositionally biased region" description="Acidic residues" evidence="7">
    <location>
        <begin position="84"/>
        <end position="122"/>
    </location>
</feature>
<organism evidence="9 10">
    <name type="scientific">Hericium alpestre</name>
    <dbReference type="NCBI Taxonomy" id="135208"/>
    <lineage>
        <taxon>Eukaryota</taxon>
        <taxon>Fungi</taxon>
        <taxon>Dikarya</taxon>
        <taxon>Basidiomycota</taxon>
        <taxon>Agaricomycotina</taxon>
        <taxon>Agaricomycetes</taxon>
        <taxon>Russulales</taxon>
        <taxon>Hericiaceae</taxon>
        <taxon>Hericium</taxon>
    </lineage>
</organism>